<dbReference type="InterPro" id="IPR000183">
    <property type="entry name" value="Orn/DAP/Arg_de-COase"/>
</dbReference>
<evidence type="ECO:0000256" key="5">
    <source>
        <dbReference type="ARBA" id="ARBA00023154"/>
    </source>
</evidence>
<keyword evidence="2 12" id="KW-0028">Amino-acid biosynthesis</keyword>
<dbReference type="CDD" id="cd06828">
    <property type="entry name" value="PLPDE_III_DapDC"/>
    <property type="match status" value="1"/>
</dbReference>
<dbReference type="GO" id="GO:0030170">
    <property type="term" value="F:pyridoxal phosphate binding"/>
    <property type="evidence" value="ECO:0007669"/>
    <property type="project" value="UniProtKB-UniRule"/>
</dbReference>
<evidence type="ECO:0000256" key="3">
    <source>
        <dbReference type="ARBA" id="ARBA00022793"/>
    </source>
</evidence>
<evidence type="ECO:0000256" key="9">
    <source>
        <dbReference type="ARBA" id="ARBA00060983"/>
    </source>
</evidence>
<evidence type="ECO:0000256" key="12">
    <source>
        <dbReference type="HAMAP-Rule" id="MF_02120"/>
    </source>
</evidence>
<evidence type="ECO:0000256" key="13">
    <source>
        <dbReference type="PIRSR" id="PIRSR600183-50"/>
    </source>
</evidence>
<dbReference type="InterPro" id="IPR022653">
    <property type="entry name" value="De-COase2_pyr-phos_BS"/>
</dbReference>
<evidence type="ECO:0000256" key="14">
    <source>
        <dbReference type="RuleBase" id="RU003738"/>
    </source>
</evidence>
<keyword evidence="5 12" id="KW-0457">Lysine biosynthesis</keyword>
<keyword evidence="3 12" id="KW-0210">Decarboxylase</keyword>
<dbReference type="SUPFAM" id="SSF51419">
    <property type="entry name" value="PLP-binding barrel"/>
    <property type="match status" value="1"/>
</dbReference>
<dbReference type="HAMAP" id="MF_02120">
    <property type="entry name" value="LysA"/>
    <property type="match status" value="1"/>
</dbReference>
<dbReference type="PANTHER" id="PTHR43727:SF2">
    <property type="entry name" value="GROUP IV DECARBOXYLASE"/>
    <property type="match status" value="1"/>
</dbReference>
<feature type="domain" description="Orn/DAP/Arg decarboxylase 2 N-terminal" evidence="16">
    <location>
        <begin position="52"/>
        <end position="304"/>
    </location>
</feature>
<dbReference type="PANTHER" id="PTHR43727">
    <property type="entry name" value="DIAMINOPIMELATE DECARBOXYLASE"/>
    <property type="match status" value="1"/>
</dbReference>
<dbReference type="Proteomes" id="UP000006844">
    <property type="component" value="Chromosome"/>
</dbReference>
<dbReference type="eggNOG" id="COG0019">
    <property type="taxonomic scope" value="Bacteria"/>
</dbReference>
<feature type="binding site" evidence="12">
    <location>
        <position position="260"/>
    </location>
    <ligand>
        <name>pyridoxal 5'-phosphate</name>
        <dbReference type="ChEBI" id="CHEBI:597326"/>
    </ligand>
</feature>
<evidence type="ECO:0000256" key="8">
    <source>
        <dbReference type="ARBA" id="ARBA00060643"/>
    </source>
</evidence>
<evidence type="ECO:0000259" key="16">
    <source>
        <dbReference type="Pfam" id="PF02784"/>
    </source>
</evidence>
<feature type="active site" description="Proton donor" evidence="13">
    <location>
        <position position="366"/>
    </location>
</feature>
<dbReference type="InterPro" id="IPR022643">
    <property type="entry name" value="De-COase2_C"/>
</dbReference>
<keyword evidence="4 12" id="KW-0663">Pyridoxal phosphate</keyword>
<evidence type="ECO:0000256" key="10">
    <source>
        <dbReference type="ARBA" id="ARBA00066427"/>
    </source>
</evidence>
<feature type="binding site" evidence="12">
    <location>
        <position position="367"/>
    </location>
    <ligand>
        <name>substrate</name>
    </ligand>
</feature>
<dbReference type="InterPro" id="IPR002986">
    <property type="entry name" value="DAP_deCOOHase_LysA"/>
</dbReference>
<dbReference type="OrthoDB" id="9802241at2"/>
<dbReference type="FunFam" id="3.20.20.10:FF:000003">
    <property type="entry name" value="Diaminopimelate decarboxylase"/>
    <property type="match status" value="1"/>
</dbReference>
<dbReference type="InterPro" id="IPR009006">
    <property type="entry name" value="Ala_racemase/Decarboxylase_C"/>
</dbReference>
<comment type="similarity">
    <text evidence="9 12">Belongs to the Orn/Lys/Arg decarboxylase class-II family. LysA subfamily.</text>
</comment>
<evidence type="ECO:0000256" key="4">
    <source>
        <dbReference type="ARBA" id="ARBA00022898"/>
    </source>
</evidence>
<evidence type="ECO:0000259" key="15">
    <source>
        <dbReference type="Pfam" id="PF00278"/>
    </source>
</evidence>
<evidence type="ECO:0000313" key="18">
    <source>
        <dbReference type="Proteomes" id="UP000006844"/>
    </source>
</evidence>
<dbReference type="Pfam" id="PF00278">
    <property type="entry name" value="Orn_DAP_Arg_deC"/>
    <property type="match status" value="1"/>
</dbReference>
<dbReference type="Gene3D" id="2.40.37.10">
    <property type="entry name" value="Lyase, Ornithine Decarboxylase, Chain A, domain 1"/>
    <property type="match status" value="1"/>
</dbReference>
<feature type="binding site" evidence="12">
    <location>
        <position position="300"/>
    </location>
    <ligand>
        <name>substrate</name>
    </ligand>
</feature>
<sequence>MQPATSVFVGFLLSSSARPFVYAGGELVCDGVSLQKLAKKFGTPLYVYSAAQMVERAGMFAREFADVQHTVCYAVKANSALGVLKLLAAQGCGFDIVSGGELERVIRAAGDKRAEVCGRVVFSGVGKQPAEIDLALREGILLFNVESEGELELVAERAAKLKIKARIALRVNPDVFAETHPYISTGLREHKFGIDIRLARKVYKRAAQLKWLEPAGVSVHIGSQIRSVEPFAAALSRVVALIKQLRADGHDIRYADAGGGLGIDYGAGNFEPAKQVAKYAKALKGALGTMDLHLLLEPGRFIVAQAGALVSQVLFVKKNGTKTFVIADAAMNDLIRPALYQAHHEIVPLKQTSRKLRKVDVVGPVCESGDFFARDREMAPLKRGDGIALLDAGAYGLSLSSNYNTRVRPAEVLIERGKARLIRRRETVEDLFGPEMI</sequence>
<dbReference type="GO" id="GO:0008836">
    <property type="term" value="F:diaminopimelate decarboxylase activity"/>
    <property type="evidence" value="ECO:0007669"/>
    <property type="project" value="UniProtKB-UniRule"/>
</dbReference>
<reference evidence="17 18" key="1">
    <citation type="journal article" date="2012" name="Stand. Genomic Sci.">
        <title>Complete genome sequence of Terriglobus saanensis type strain SP1PR4(T), an Acidobacteria from tundra soil.</title>
        <authorList>
            <person name="Rawat S.R."/>
            <person name="Mannisto M.K."/>
            <person name="Starovoytov V."/>
            <person name="Goodwin L."/>
            <person name="Nolan M."/>
            <person name="Hauser L."/>
            <person name="Land M."/>
            <person name="Davenport K.W."/>
            <person name="Woyke T."/>
            <person name="Haggblom M.M."/>
        </authorList>
    </citation>
    <scope>NUCLEOTIDE SEQUENCE</scope>
    <source>
        <strain evidence="18">ATCC BAA-1853 / DSM 23119 / SP1PR4</strain>
    </source>
</reference>
<comment type="function">
    <text evidence="12">Specifically catalyzes the decarboxylation of meso-diaminopimelate (meso-DAP) to L-lysine.</text>
</comment>
<dbReference type="PRINTS" id="PR01181">
    <property type="entry name" value="DAPDCRBXLASE"/>
</dbReference>
<evidence type="ECO:0000256" key="1">
    <source>
        <dbReference type="ARBA" id="ARBA00001933"/>
    </source>
</evidence>
<feature type="domain" description="Orn/DAP/Arg decarboxylase 2 C-terminal" evidence="15">
    <location>
        <begin position="46"/>
        <end position="393"/>
    </location>
</feature>
<dbReference type="STRING" id="401053.AciPR4_1512"/>
<name>E8V1Q3_TERSS</name>
<dbReference type="Gene3D" id="3.20.20.10">
    <property type="entry name" value="Alanine racemase"/>
    <property type="match status" value="1"/>
</dbReference>
<evidence type="ECO:0000256" key="7">
    <source>
        <dbReference type="ARBA" id="ARBA00050464"/>
    </source>
</evidence>
<gene>
    <name evidence="12" type="primary">lysA</name>
    <name evidence="17" type="ordered locus">AciPR4_1512</name>
</gene>
<protein>
    <recommendedName>
        <fullName evidence="11 12">Diaminopimelate decarboxylase</fullName>
        <shortName evidence="12">DAP decarboxylase</shortName>
        <shortName evidence="12">DAPDC</shortName>
        <ecNumber evidence="10 12">4.1.1.20</ecNumber>
    </recommendedName>
</protein>
<dbReference type="EMBL" id="CP002467">
    <property type="protein sequence ID" value="ADV82334.1"/>
    <property type="molecule type" value="Genomic_DNA"/>
</dbReference>
<proteinExistence type="inferred from homology"/>
<dbReference type="InterPro" id="IPR022644">
    <property type="entry name" value="De-COase2_N"/>
</dbReference>
<feature type="binding site" evidence="12">
    <location>
        <position position="336"/>
    </location>
    <ligand>
        <name>substrate</name>
    </ligand>
</feature>
<dbReference type="InterPro" id="IPR029066">
    <property type="entry name" value="PLP-binding_barrel"/>
</dbReference>
<dbReference type="PROSITE" id="PS00878">
    <property type="entry name" value="ODR_DC_2_1"/>
    <property type="match status" value="1"/>
</dbReference>
<organism evidence="17 18">
    <name type="scientific">Terriglobus saanensis (strain ATCC BAA-1853 / DSM 23119 / SP1PR4)</name>
    <dbReference type="NCBI Taxonomy" id="401053"/>
    <lineage>
        <taxon>Bacteria</taxon>
        <taxon>Pseudomonadati</taxon>
        <taxon>Acidobacteriota</taxon>
        <taxon>Terriglobia</taxon>
        <taxon>Terriglobales</taxon>
        <taxon>Acidobacteriaceae</taxon>
        <taxon>Terriglobus</taxon>
    </lineage>
</organism>
<dbReference type="RefSeq" id="WP_013568067.1">
    <property type="nucleotide sequence ID" value="NC_014963.1"/>
</dbReference>
<feature type="binding site" evidence="12">
    <location>
        <position position="395"/>
    </location>
    <ligand>
        <name>pyridoxal 5'-phosphate</name>
        <dbReference type="ChEBI" id="CHEBI:597326"/>
    </ligand>
</feature>
<accession>E8V1Q3</accession>
<dbReference type="FunFam" id="2.40.37.10:FF:000003">
    <property type="entry name" value="Diaminopimelate decarboxylase"/>
    <property type="match status" value="1"/>
</dbReference>
<dbReference type="NCBIfam" id="TIGR01048">
    <property type="entry name" value="lysA"/>
    <property type="match status" value="1"/>
</dbReference>
<feature type="binding site" evidence="12">
    <location>
        <position position="340"/>
    </location>
    <ligand>
        <name>substrate</name>
    </ligand>
</feature>
<comment type="pathway">
    <text evidence="8 12 14">Amino-acid biosynthesis; L-lysine biosynthesis via DAP pathway; L-lysine from DL-2,6-diaminopimelate: step 1/1.</text>
</comment>
<dbReference type="AlphaFoldDB" id="E8V1Q3"/>
<comment type="catalytic activity">
    <reaction evidence="7 12 14">
        <text>meso-2,6-diaminopimelate + H(+) = L-lysine + CO2</text>
        <dbReference type="Rhea" id="RHEA:15101"/>
        <dbReference type="ChEBI" id="CHEBI:15378"/>
        <dbReference type="ChEBI" id="CHEBI:16526"/>
        <dbReference type="ChEBI" id="CHEBI:32551"/>
        <dbReference type="ChEBI" id="CHEBI:57791"/>
        <dbReference type="EC" id="4.1.1.20"/>
    </reaction>
</comment>
<dbReference type="PRINTS" id="PR01179">
    <property type="entry name" value="ODADCRBXLASE"/>
</dbReference>
<feature type="modified residue" description="N6-(pyridoxal phosphate)lysine" evidence="12 13">
    <location>
        <position position="76"/>
    </location>
</feature>
<evidence type="ECO:0000256" key="2">
    <source>
        <dbReference type="ARBA" id="ARBA00022605"/>
    </source>
</evidence>
<comment type="cofactor">
    <cofactor evidence="1 12 13 14">
        <name>pyridoxal 5'-phosphate</name>
        <dbReference type="ChEBI" id="CHEBI:597326"/>
    </cofactor>
</comment>
<dbReference type="HOGENOM" id="CLU_026444_0_0_0"/>
<dbReference type="Pfam" id="PF02784">
    <property type="entry name" value="Orn_Arg_deC_N"/>
    <property type="match status" value="1"/>
</dbReference>
<dbReference type="GO" id="GO:0009089">
    <property type="term" value="P:lysine biosynthetic process via diaminopimelate"/>
    <property type="evidence" value="ECO:0007669"/>
    <property type="project" value="UniProtKB-UniRule"/>
</dbReference>
<feature type="binding site" evidence="12">
    <location>
        <position position="395"/>
    </location>
    <ligand>
        <name>substrate</name>
    </ligand>
</feature>
<dbReference type="EC" id="4.1.1.20" evidence="10 12"/>
<comment type="subunit">
    <text evidence="12">Homodimer.</text>
</comment>
<dbReference type="SUPFAM" id="SSF50621">
    <property type="entry name" value="Alanine racemase C-terminal domain-like"/>
    <property type="match status" value="1"/>
</dbReference>
<dbReference type="KEGG" id="tsa:AciPR4_1512"/>
<evidence type="ECO:0000313" key="17">
    <source>
        <dbReference type="EMBL" id="ADV82334.1"/>
    </source>
</evidence>
<feature type="binding site" evidence="12">
    <location>
        <begin position="297"/>
        <end position="300"/>
    </location>
    <ligand>
        <name>pyridoxal 5'-phosphate</name>
        <dbReference type="ChEBI" id="CHEBI:597326"/>
    </ligand>
</feature>
<keyword evidence="6 12" id="KW-0456">Lyase</keyword>
<keyword evidence="18" id="KW-1185">Reference proteome</keyword>
<dbReference type="UniPathway" id="UPA00034">
    <property type="reaction ID" value="UER00027"/>
</dbReference>
<evidence type="ECO:0000256" key="11">
    <source>
        <dbReference type="ARBA" id="ARBA00074972"/>
    </source>
</evidence>
<evidence type="ECO:0000256" key="6">
    <source>
        <dbReference type="ARBA" id="ARBA00023239"/>
    </source>
</evidence>